<dbReference type="RefSeq" id="WP_248651568.1">
    <property type="nucleotide sequence ID" value="NZ_CP096659.1"/>
</dbReference>
<evidence type="ECO:0000313" key="1">
    <source>
        <dbReference type="EMBL" id="UPV75528.1"/>
    </source>
</evidence>
<sequence length="60" mass="6276">MGRYPREARDARLKCIECNAPVVETVEGSYACVDCGAAPISARSNATASASEDARSPADD</sequence>
<protein>
    <submittedName>
        <fullName evidence="1">Uncharacterized protein</fullName>
    </submittedName>
</protein>
<organism evidence="1 2">
    <name type="scientific">Halorussus limi</name>
    <dbReference type="NCBI Taxonomy" id="2938695"/>
    <lineage>
        <taxon>Archaea</taxon>
        <taxon>Methanobacteriati</taxon>
        <taxon>Methanobacteriota</taxon>
        <taxon>Stenosarchaea group</taxon>
        <taxon>Halobacteria</taxon>
        <taxon>Halobacteriales</taxon>
        <taxon>Haladaptataceae</taxon>
        <taxon>Halorussus</taxon>
    </lineage>
</organism>
<keyword evidence="2" id="KW-1185">Reference proteome</keyword>
<dbReference type="KEGG" id="halx:M0R89_05540"/>
<name>A0A8U0HX88_9EURY</name>
<proteinExistence type="predicted"/>
<reference evidence="1 2" key="1">
    <citation type="submission" date="2022-04" db="EMBL/GenBank/DDBJ databases">
        <title>Diverse halophilic archaea isolated from saline environments.</title>
        <authorList>
            <person name="Cui H.-L."/>
        </authorList>
    </citation>
    <scope>NUCLEOTIDE SEQUENCE [LARGE SCALE GENOMIC DNA]</scope>
    <source>
        <strain evidence="1 2">XZYJT49</strain>
    </source>
</reference>
<dbReference type="AlphaFoldDB" id="A0A8U0HX88"/>
<gene>
    <name evidence="1" type="ORF">M0R89_05540</name>
</gene>
<dbReference type="GeneID" id="72184641"/>
<evidence type="ECO:0000313" key="2">
    <source>
        <dbReference type="Proteomes" id="UP000830729"/>
    </source>
</evidence>
<dbReference type="Proteomes" id="UP000830729">
    <property type="component" value="Chromosome"/>
</dbReference>
<accession>A0A8U0HX88</accession>
<dbReference type="EMBL" id="CP096659">
    <property type="protein sequence ID" value="UPV75528.1"/>
    <property type="molecule type" value="Genomic_DNA"/>
</dbReference>